<dbReference type="EMBL" id="CP013244">
    <property type="protein sequence ID" value="ANP47787.1"/>
    <property type="molecule type" value="Genomic_DNA"/>
</dbReference>
<reference evidence="1 2" key="1">
    <citation type="submission" date="2015-11" db="EMBL/GenBank/DDBJ databases">
        <title>Whole-Genome Sequence of Candidatus Oderbacter manganicum from the National Park Lower Oder Valley, Germany.</title>
        <authorList>
            <person name="Braun B."/>
            <person name="Liere K."/>
            <person name="Szewzyk U."/>
        </authorList>
    </citation>
    <scope>NUCLEOTIDE SEQUENCE [LARGE SCALE GENOMIC DNA]</scope>
    <source>
        <strain evidence="1 2">OTSz_A_272</strain>
    </source>
</reference>
<dbReference type="Proteomes" id="UP000092498">
    <property type="component" value="Chromosome"/>
</dbReference>
<organism evidence="1 2">
    <name type="scientific">Candidatus Viadribacter manganicus</name>
    <dbReference type="NCBI Taxonomy" id="1759059"/>
    <lineage>
        <taxon>Bacteria</taxon>
        <taxon>Pseudomonadati</taxon>
        <taxon>Pseudomonadota</taxon>
        <taxon>Alphaproteobacteria</taxon>
        <taxon>Hyphomonadales</taxon>
        <taxon>Hyphomonadaceae</taxon>
        <taxon>Candidatus Viadribacter</taxon>
    </lineage>
</organism>
<dbReference type="InParanoid" id="A0A1B1AMI7"/>
<proteinExistence type="predicted"/>
<sequence>MDRATAKAIAVAALRSAAEINNLVPLLKATCPEPEYEAWRDRIAEASMLVTQGLLPAVFAEHADLEAELDDHYQRFGRPA</sequence>
<protein>
    <submittedName>
        <fullName evidence="1">Uncharacterized protein</fullName>
    </submittedName>
</protein>
<accession>A0A1B1AMI7</accession>
<dbReference type="AlphaFoldDB" id="A0A1B1AMI7"/>
<gene>
    <name evidence="1" type="ORF">ATE48_18730</name>
</gene>
<dbReference type="RefSeq" id="WP_066774237.1">
    <property type="nucleotide sequence ID" value="NZ_CP013244.1"/>
</dbReference>
<evidence type="ECO:0000313" key="2">
    <source>
        <dbReference type="Proteomes" id="UP000092498"/>
    </source>
</evidence>
<dbReference type="KEGG" id="cbot:ATE48_18730"/>
<keyword evidence="2" id="KW-1185">Reference proteome</keyword>
<evidence type="ECO:0000313" key="1">
    <source>
        <dbReference type="EMBL" id="ANP47787.1"/>
    </source>
</evidence>
<name>A0A1B1AMI7_9PROT</name>